<accession>A0A1G8LQ37</accession>
<reference evidence="3 4" key="1">
    <citation type="submission" date="2016-10" db="EMBL/GenBank/DDBJ databases">
        <authorList>
            <person name="de Groot N.N."/>
        </authorList>
    </citation>
    <scope>NUCLEOTIDE SEQUENCE [LARGE SCALE GENOMIC DNA]</scope>
    <source>
        <strain evidence="3 4">CGMCC 1.5058</strain>
    </source>
</reference>
<dbReference type="Pfam" id="PF20434">
    <property type="entry name" value="BD-FAE"/>
    <property type="match status" value="1"/>
</dbReference>
<dbReference type="InterPro" id="IPR049492">
    <property type="entry name" value="BD-FAE-like_dom"/>
</dbReference>
<dbReference type="GO" id="GO:0016787">
    <property type="term" value="F:hydrolase activity"/>
    <property type="evidence" value="ECO:0007669"/>
    <property type="project" value="UniProtKB-KW"/>
</dbReference>
<keyword evidence="1" id="KW-0378">Hydrolase</keyword>
<dbReference type="EMBL" id="FNDZ01000003">
    <property type="protein sequence ID" value="SDI57320.1"/>
    <property type="molecule type" value="Genomic_DNA"/>
</dbReference>
<evidence type="ECO:0000256" key="1">
    <source>
        <dbReference type="ARBA" id="ARBA00022801"/>
    </source>
</evidence>
<dbReference type="PANTHER" id="PTHR48081:SF6">
    <property type="entry name" value="PEPTIDASE S9 PROLYL OLIGOPEPTIDASE CATALYTIC DOMAIN-CONTAINING PROTEIN"/>
    <property type="match status" value="1"/>
</dbReference>
<gene>
    <name evidence="3" type="ORF">SAMN05421804_103136</name>
</gene>
<evidence type="ECO:0000259" key="2">
    <source>
        <dbReference type="Pfam" id="PF20434"/>
    </source>
</evidence>
<name>A0A1G8LQ37_9CLOT</name>
<dbReference type="AlphaFoldDB" id="A0A1G8LQ37"/>
<feature type="domain" description="BD-FAE-like" evidence="2">
    <location>
        <begin position="34"/>
        <end position="220"/>
    </location>
</feature>
<dbReference type="Gene3D" id="3.40.50.1820">
    <property type="entry name" value="alpha/beta hydrolase"/>
    <property type="match status" value="1"/>
</dbReference>
<sequence length="272" mass="30823">MIHETMKITQEGSLEYARLTTYIWENSPEIPIKKRALVLICPGGGYHRTSDREAEAVALKIMSMGHHAAVLRYSVAPARFPVALREVASSVTLLRKKAEAWHIDENRIVVMGFSAGGHLAASYGVYWNSPMLSESTEVSLKELRPNGLILGYPVITADESHRHEGSIRNLLGDNWQEKDLQEKVSLENHVGSHTPRTFLWSTFEDDTVPVENSLVFVQALMKKKIPVEFHLYEKGRHGLSLANHITDNIAHTCYQKECQNWIDLVEVWLQNL</sequence>
<protein>
    <submittedName>
        <fullName evidence="3">Acetyl esterase/lipase</fullName>
    </submittedName>
</protein>
<dbReference type="SUPFAM" id="SSF53474">
    <property type="entry name" value="alpha/beta-Hydrolases"/>
    <property type="match status" value="1"/>
</dbReference>
<organism evidence="3 4">
    <name type="scientific">Proteiniclasticum ruminis</name>
    <dbReference type="NCBI Taxonomy" id="398199"/>
    <lineage>
        <taxon>Bacteria</taxon>
        <taxon>Bacillati</taxon>
        <taxon>Bacillota</taxon>
        <taxon>Clostridia</taxon>
        <taxon>Eubacteriales</taxon>
        <taxon>Clostridiaceae</taxon>
        <taxon>Proteiniclasticum</taxon>
    </lineage>
</organism>
<dbReference type="PANTHER" id="PTHR48081">
    <property type="entry name" value="AB HYDROLASE SUPERFAMILY PROTEIN C4A8.06C"/>
    <property type="match status" value="1"/>
</dbReference>
<evidence type="ECO:0000313" key="3">
    <source>
        <dbReference type="EMBL" id="SDI57320.1"/>
    </source>
</evidence>
<dbReference type="InterPro" id="IPR029058">
    <property type="entry name" value="AB_hydrolase_fold"/>
</dbReference>
<evidence type="ECO:0000313" key="4">
    <source>
        <dbReference type="Proteomes" id="UP000183255"/>
    </source>
</evidence>
<proteinExistence type="predicted"/>
<dbReference type="Proteomes" id="UP000183255">
    <property type="component" value="Unassembled WGS sequence"/>
</dbReference>
<dbReference type="InterPro" id="IPR050300">
    <property type="entry name" value="GDXG_lipolytic_enzyme"/>
</dbReference>